<protein>
    <submittedName>
        <fullName evidence="1">Uncharacterized protein</fullName>
    </submittedName>
</protein>
<evidence type="ECO:0000313" key="1">
    <source>
        <dbReference type="EMBL" id="SNW63029.1"/>
    </source>
</evidence>
<gene>
    <name evidence="1" type="ORF">ORPV_1125</name>
</gene>
<accession>A0A2I2L6D6</accession>
<dbReference type="RefSeq" id="YP_009449331.1">
    <property type="nucleotide sequence ID" value="NC_036594.1"/>
</dbReference>
<reference evidence="1" key="1">
    <citation type="submission" date="2017-08" db="EMBL/GenBank/DDBJ databases">
        <authorList>
            <consortium name="Urmite Genomes"/>
        </authorList>
    </citation>
    <scope>NUCLEOTIDE SEQUENCE [LARGE SCALE GENOMIC DNA]</scope>
    <source>
        <strain evidence="1">IHUMI-LCC2</strain>
    </source>
</reference>
<proteinExistence type="predicted"/>
<dbReference type="EMBL" id="LT906555">
    <property type="protein sequence ID" value="SNW63029.1"/>
    <property type="molecule type" value="Genomic_DNA"/>
</dbReference>
<dbReference type="Proteomes" id="UP000236316">
    <property type="component" value="Segment"/>
</dbReference>
<sequence length="164" mass="18276">MQNNFSSTYIPTSTQLTAYGTYDPISGIAPMEYSYAQSSPSILSPNFPKENTYKTGNISLYSTYDGIYNRENSRLSIKGVPLLDLPVYNNINEVDVGLKRTGGNVNAGKLDGIIPIKRFPEYNKKRQGSVVFNINRIGNVIEEDIGRSNNIMENKDSILTYIGM</sequence>
<name>A0A2I2L6D6_9VIRU</name>
<dbReference type="KEGG" id="vg:35381792"/>
<evidence type="ECO:0000313" key="2">
    <source>
        <dbReference type="Proteomes" id="UP000236316"/>
    </source>
</evidence>
<dbReference type="GeneID" id="35381792"/>
<keyword evidence="2" id="KW-1185">Reference proteome</keyword>
<organism evidence="1">
    <name type="scientific">Orpheovirus IHUMI-LCC2</name>
    <dbReference type="NCBI Taxonomy" id="2023057"/>
    <lineage>
        <taxon>Viruses</taxon>
        <taxon>Varidnaviria</taxon>
        <taxon>Bamfordvirae</taxon>
        <taxon>Nucleocytoviricota</taxon>
        <taxon>Megaviricetes</taxon>
        <taxon>Pimascovirales</taxon>
        <taxon>Ocovirineae</taxon>
        <taxon>Orpheoviridae</taxon>
        <taxon>Alphaorpheovirus</taxon>
        <taxon>Alphaorpheovirus massiliense</taxon>
    </lineage>
</organism>